<organism evidence="3 4">
    <name type="scientific">Fredinandcohnia quinoae</name>
    <dbReference type="NCBI Taxonomy" id="2918902"/>
    <lineage>
        <taxon>Bacteria</taxon>
        <taxon>Bacillati</taxon>
        <taxon>Bacillota</taxon>
        <taxon>Bacilli</taxon>
        <taxon>Bacillales</taxon>
        <taxon>Bacillaceae</taxon>
        <taxon>Fredinandcohnia</taxon>
    </lineage>
</organism>
<dbReference type="RefSeq" id="WP_240256678.1">
    <property type="nucleotide sequence ID" value="NZ_JAKTTI010000027.1"/>
</dbReference>
<dbReference type="InterPro" id="IPR042274">
    <property type="entry name" value="YycH/YycI_2"/>
</dbReference>
<dbReference type="CDD" id="cd15787">
    <property type="entry name" value="YycH_N"/>
    <property type="match status" value="1"/>
</dbReference>
<dbReference type="InterPro" id="IPR009996">
    <property type="entry name" value="YycH"/>
</dbReference>
<evidence type="ECO:0000313" key="3">
    <source>
        <dbReference type="EMBL" id="MCH1626759.1"/>
    </source>
</evidence>
<dbReference type="Gene3D" id="3.10.450.310">
    <property type="match status" value="1"/>
</dbReference>
<dbReference type="Pfam" id="PF07435">
    <property type="entry name" value="YycH"/>
    <property type="match status" value="1"/>
</dbReference>
<keyword evidence="4" id="KW-1185">Reference proteome</keyword>
<dbReference type="AlphaFoldDB" id="A0AAW5E5E0"/>
<keyword evidence="1" id="KW-0472">Membrane</keyword>
<feature type="transmembrane region" description="Helical" evidence="1">
    <location>
        <begin position="9"/>
        <end position="26"/>
    </location>
</feature>
<reference evidence="3" key="1">
    <citation type="submission" date="2022-02" db="EMBL/GenBank/DDBJ databases">
        <title>Fredinandcohnia quinoae sp. nov. isolated from Chenopodium quinoa seeds.</title>
        <authorList>
            <person name="Saati-Santamaria Z."/>
            <person name="Flores-Felix J.D."/>
            <person name="Igual J.M."/>
            <person name="Velazquez E."/>
            <person name="Garcia-Fraile P."/>
            <person name="Martinez-Molina E."/>
        </authorList>
    </citation>
    <scope>NUCLEOTIDE SEQUENCE</scope>
    <source>
        <strain evidence="3">SECRCQ15</strain>
    </source>
</reference>
<feature type="domain" description="Regulatory protein YycH" evidence="2">
    <location>
        <begin position="4"/>
        <end position="428"/>
    </location>
</feature>
<keyword evidence="1" id="KW-0812">Transmembrane</keyword>
<evidence type="ECO:0000259" key="2">
    <source>
        <dbReference type="Pfam" id="PF07435"/>
    </source>
</evidence>
<comment type="caution">
    <text evidence="3">The sequence shown here is derived from an EMBL/GenBank/DDBJ whole genome shotgun (WGS) entry which is preliminary data.</text>
</comment>
<dbReference type="Proteomes" id="UP001431131">
    <property type="component" value="Unassembled WGS sequence"/>
</dbReference>
<gene>
    <name evidence="3" type="primary">yycH</name>
    <name evidence="3" type="ORF">MJG50_15580</name>
</gene>
<sequence length="441" mass="51553">MKYESIKTVILTILIIISIVLTWQLWTYQPHHKTLEKLTDIVEENPASNTKDIPSLVKPMKILFHKDGQHFATFEESEINKLMKYIRTWEVNDVKNISSSIRDFTSFIKKDGHAEIIFADKIPLQIFKSLLNINDKEHSLVNFDRIIINVNDEERGEGKIYFISYENQIVYEAKVNSERINSFKRNYYLLASKYPEQVEYKLTETSSFFLPKEETKMTHLVYYTDIIEVDHFVENLFTEPNNVKKDVLQSSEVHTDGTRMLKVFNDQKYIQFVNPMLINNSQGETTDLIQTSIDFVNEHGGWTGNYQLFSWNKNNQKVVFRLHVENYPVFNRNGLTEIDQIWGKNEIMNYEHPLISLRFTPEKRETELPGGDAVMKEIESIPDFQANLVENITIGYELIANQKSSKVVSLQPIWCYKYDGNWIKVEIKESDNLGGDTDGLE</sequence>
<evidence type="ECO:0000313" key="4">
    <source>
        <dbReference type="Proteomes" id="UP001431131"/>
    </source>
</evidence>
<proteinExistence type="predicted"/>
<dbReference type="Gene3D" id="3.30.310.160">
    <property type="entry name" value="YycH protein, domain 2"/>
    <property type="match status" value="1"/>
</dbReference>
<name>A0AAW5E5E0_9BACI</name>
<accession>A0AAW5E5E0</accession>
<evidence type="ECO:0000256" key="1">
    <source>
        <dbReference type="SAM" id="Phobius"/>
    </source>
</evidence>
<keyword evidence="1" id="KW-1133">Transmembrane helix</keyword>
<protein>
    <submittedName>
        <fullName evidence="3">Two-component system activity regulator YycH</fullName>
    </submittedName>
</protein>
<dbReference type="EMBL" id="JAKTTI010000027">
    <property type="protein sequence ID" value="MCH1626759.1"/>
    <property type="molecule type" value="Genomic_DNA"/>
</dbReference>